<dbReference type="SUPFAM" id="SSF55729">
    <property type="entry name" value="Acyl-CoA N-acyltransferases (Nat)"/>
    <property type="match status" value="1"/>
</dbReference>
<sequence length="165" mass="19119">MNIQISTVQTDEEIGALAELAIGIWNEHYIGIITKEQVDYMIKEFQSTEAVQRQIHSEGYEYFNVIKSGIPIGYIGVKEEEGTLFLSKLYLLKQFRGMGYASEVIVFLEEFCRSRGLSSIWLTVNRENEHTIAIYEKKGFKKVRTEVKEIGNGFVMDDFIMEKWL</sequence>
<reference evidence="2" key="1">
    <citation type="submission" date="2022-06" db="EMBL/GenBank/DDBJ databases">
        <title>Alkalicoccobacillus porphyridii sp. nov., isolated from a marine red alga, Porphyridium purpureum and reclassification of Shouchella plakortidis and Shouchella gibsonii as Alkalicoccobacillus plakortidis comb. nov. and Alkalicoccobacillus gibsonii comb. nov.</title>
        <authorList>
            <person name="Kim K.H."/>
            <person name="Lee J.K."/>
            <person name="Han D.M."/>
            <person name="Baek J.H."/>
            <person name="Jeon C.O."/>
        </authorList>
    </citation>
    <scope>NUCLEOTIDE SEQUENCE</scope>
    <source>
        <strain evidence="2">DSM 19153</strain>
    </source>
</reference>
<evidence type="ECO:0000313" key="3">
    <source>
        <dbReference type="Proteomes" id="UP001203665"/>
    </source>
</evidence>
<feature type="domain" description="N-acetyltransferase" evidence="1">
    <location>
        <begin position="3"/>
        <end position="165"/>
    </location>
</feature>
<dbReference type="CDD" id="cd04301">
    <property type="entry name" value="NAT_SF"/>
    <property type="match status" value="1"/>
</dbReference>
<dbReference type="Pfam" id="PF00583">
    <property type="entry name" value="Acetyltransf_1"/>
    <property type="match status" value="1"/>
</dbReference>
<dbReference type="InterPro" id="IPR000182">
    <property type="entry name" value="GNAT_dom"/>
</dbReference>
<dbReference type="Gene3D" id="3.40.630.30">
    <property type="match status" value="1"/>
</dbReference>
<comment type="caution">
    <text evidence="2">The sequence shown here is derived from an EMBL/GenBank/DDBJ whole genome shotgun (WGS) entry which is preliminary data.</text>
</comment>
<dbReference type="EMBL" id="JAMQJY010000001">
    <property type="protein sequence ID" value="MCM2676281.1"/>
    <property type="molecule type" value="Genomic_DNA"/>
</dbReference>
<dbReference type="Proteomes" id="UP001203665">
    <property type="component" value="Unassembled WGS sequence"/>
</dbReference>
<organism evidence="2 3">
    <name type="scientific">Alkalicoccobacillus plakortidis</name>
    <dbReference type="NCBI Taxonomy" id="444060"/>
    <lineage>
        <taxon>Bacteria</taxon>
        <taxon>Bacillati</taxon>
        <taxon>Bacillota</taxon>
        <taxon>Bacilli</taxon>
        <taxon>Bacillales</taxon>
        <taxon>Bacillaceae</taxon>
        <taxon>Alkalicoccobacillus</taxon>
    </lineage>
</organism>
<dbReference type="RefSeq" id="WP_251608208.1">
    <property type="nucleotide sequence ID" value="NZ_JAMQJY010000001.1"/>
</dbReference>
<accession>A0ABT0XK54</accession>
<name>A0ABT0XK54_9BACI</name>
<dbReference type="PROSITE" id="PS51186">
    <property type="entry name" value="GNAT"/>
    <property type="match status" value="1"/>
</dbReference>
<protein>
    <submittedName>
        <fullName evidence="2">GNAT family N-acetyltransferase</fullName>
    </submittedName>
</protein>
<evidence type="ECO:0000259" key="1">
    <source>
        <dbReference type="PROSITE" id="PS51186"/>
    </source>
</evidence>
<gene>
    <name evidence="2" type="ORF">NDM98_12765</name>
</gene>
<proteinExistence type="predicted"/>
<evidence type="ECO:0000313" key="2">
    <source>
        <dbReference type="EMBL" id="MCM2676281.1"/>
    </source>
</evidence>
<dbReference type="InterPro" id="IPR016181">
    <property type="entry name" value="Acyl_CoA_acyltransferase"/>
</dbReference>
<keyword evidence="3" id="KW-1185">Reference proteome</keyword>